<reference evidence="8 9" key="1">
    <citation type="submission" date="2020-08" db="EMBL/GenBank/DDBJ databases">
        <title>Genomic Encyclopedia of Type Strains, Phase III (KMG-III): the genomes of soil and plant-associated and newly described type strains.</title>
        <authorList>
            <person name="Whitman W."/>
        </authorList>
    </citation>
    <scope>NUCLEOTIDE SEQUENCE [LARGE SCALE GENOMIC DNA]</scope>
    <source>
        <strain evidence="8 9">CECT 8305</strain>
    </source>
</reference>
<dbReference type="GO" id="GO:0030313">
    <property type="term" value="C:cell envelope"/>
    <property type="evidence" value="ECO:0007669"/>
    <property type="project" value="UniProtKB-SubCell"/>
</dbReference>
<keyword evidence="8" id="KW-0762">Sugar transport</keyword>
<evidence type="ECO:0000256" key="4">
    <source>
        <dbReference type="ARBA" id="ARBA00022729"/>
    </source>
</evidence>
<gene>
    <name evidence="8" type="ORF">FHS42_001988</name>
</gene>
<evidence type="ECO:0000256" key="2">
    <source>
        <dbReference type="ARBA" id="ARBA00008520"/>
    </source>
</evidence>
<dbReference type="InterPro" id="IPR050490">
    <property type="entry name" value="Bact_solute-bd_prot1"/>
</dbReference>
<dbReference type="Pfam" id="PF01547">
    <property type="entry name" value="SBP_bac_1"/>
    <property type="match status" value="1"/>
</dbReference>
<comment type="function">
    <text evidence="5">Part of a binding-protein-dependent transport system for a sugar.</text>
</comment>
<dbReference type="SUPFAM" id="SSF53850">
    <property type="entry name" value="Periplasmic binding protein-like II"/>
    <property type="match status" value="1"/>
</dbReference>
<evidence type="ECO:0000256" key="6">
    <source>
        <dbReference type="ARBA" id="ARBA00049753"/>
    </source>
</evidence>
<dbReference type="PANTHER" id="PTHR43649">
    <property type="entry name" value="ARABINOSE-BINDING PROTEIN-RELATED"/>
    <property type="match status" value="1"/>
</dbReference>
<accession>A0A7W9UXI1</accession>
<evidence type="ECO:0000256" key="3">
    <source>
        <dbReference type="ARBA" id="ARBA00022448"/>
    </source>
</evidence>
<name>A0A7W9UXI1_9ACTN</name>
<evidence type="ECO:0000256" key="7">
    <source>
        <dbReference type="SAM" id="SignalP"/>
    </source>
</evidence>
<dbReference type="CDD" id="cd14748">
    <property type="entry name" value="PBP2_UgpB"/>
    <property type="match status" value="1"/>
</dbReference>
<evidence type="ECO:0000313" key="8">
    <source>
        <dbReference type="EMBL" id="MBB5934938.1"/>
    </source>
</evidence>
<dbReference type="PROSITE" id="PS51257">
    <property type="entry name" value="PROKAR_LIPOPROTEIN"/>
    <property type="match status" value="1"/>
</dbReference>
<dbReference type="RefSeq" id="WP_184570947.1">
    <property type="nucleotide sequence ID" value="NZ_JACHJL010000004.1"/>
</dbReference>
<dbReference type="Gene3D" id="3.40.190.10">
    <property type="entry name" value="Periplasmic binding protein-like II"/>
    <property type="match status" value="2"/>
</dbReference>
<dbReference type="PANTHER" id="PTHR43649:SF28">
    <property type="entry name" value="BINDING PROTEIN COMPONENT OF ABC SUGAR TRANSPORTER-RELATED"/>
    <property type="match status" value="1"/>
</dbReference>
<protein>
    <recommendedName>
        <fullName evidence="6">Probable sugar-binding periplasmic protein</fullName>
    </recommendedName>
</protein>
<evidence type="ECO:0000313" key="9">
    <source>
        <dbReference type="Proteomes" id="UP000588098"/>
    </source>
</evidence>
<dbReference type="EMBL" id="JACHJL010000004">
    <property type="protein sequence ID" value="MBB5934938.1"/>
    <property type="molecule type" value="Genomic_DNA"/>
</dbReference>
<keyword evidence="9" id="KW-1185">Reference proteome</keyword>
<comment type="subcellular location">
    <subcellularLocation>
        <location evidence="1">Cell envelope</location>
    </subcellularLocation>
</comment>
<dbReference type="AlphaFoldDB" id="A0A7W9UXI1"/>
<sequence length="449" mass="49287">MPRTRTHRAPAVLAAMLATTGLLLAGCANPSTGSAKDDPTKPVTLKFWHGWAEKNEVKAINDSLDRFREQHPNIKVKAVGNVTDATMNQALRAGGGDAPDVVSSFTTNNVGQYCSSGMWVDLDPFMKKTGLDKKKVFPKTLLDYTSFEGEQCALPLLADAFGLYYNKDAFEAAGIKRAPRTMSEFHRTAVKLTQRTKGGGYEQLGFMPNFRMYQNSPDRLFAQWDPRYFDAAGKARLAKEPAAKEFFTTQRNMVKALGGYGALEKFRTTFGDEMSSQNAFLTGKLAMHMDGEWRGLMLNDAKADFAWDTAPMPVPDDQADTYGRGYLTGTVAGIAHSSKHQNAAWELVRFLTSDTDQVVAFANAIHNVPSTKAALTSPKLDADPTFRTFLDITRHRDSVALPPSINGGQYVLALQDFAYAAEAGKVGNLDKGLRELDDQIDADNLQAQN</sequence>
<evidence type="ECO:0000256" key="5">
    <source>
        <dbReference type="ARBA" id="ARBA00049629"/>
    </source>
</evidence>
<comment type="similarity">
    <text evidence="2">Belongs to the bacterial solute-binding protein 1 family.</text>
</comment>
<feature type="chain" id="PRO_5038733313" description="Probable sugar-binding periplasmic protein" evidence="7">
    <location>
        <begin position="26"/>
        <end position="449"/>
    </location>
</feature>
<feature type="signal peptide" evidence="7">
    <location>
        <begin position="1"/>
        <end position="25"/>
    </location>
</feature>
<organism evidence="8 9">
    <name type="scientific">Streptomyces zagrosensis</name>
    <dbReference type="NCBI Taxonomy" id="1042984"/>
    <lineage>
        <taxon>Bacteria</taxon>
        <taxon>Bacillati</taxon>
        <taxon>Actinomycetota</taxon>
        <taxon>Actinomycetes</taxon>
        <taxon>Kitasatosporales</taxon>
        <taxon>Streptomycetaceae</taxon>
        <taxon>Streptomyces</taxon>
    </lineage>
</organism>
<dbReference type="InterPro" id="IPR006059">
    <property type="entry name" value="SBP"/>
</dbReference>
<dbReference type="Proteomes" id="UP000588098">
    <property type="component" value="Unassembled WGS sequence"/>
</dbReference>
<keyword evidence="4 7" id="KW-0732">Signal</keyword>
<keyword evidence="3" id="KW-0813">Transport</keyword>
<evidence type="ECO:0000256" key="1">
    <source>
        <dbReference type="ARBA" id="ARBA00004196"/>
    </source>
</evidence>
<comment type="caution">
    <text evidence="8">The sequence shown here is derived from an EMBL/GenBank/DDBJ whole genome shotgun (WGS) entry which is preliminary data.</text>
</comment>
<proteinExistence type="inferred from homology"/>